<sequence>MDDSQSLAFSPPKETIDPLLIASSITVIPAATHLNYGNQLLSINTTTLAPIKLSPTNYYSWQTQWDSLFIGYAFEFYIETPPFSQPNITFLKRQDRLLHSAFFSTSSTDLVPFVISAKTPYNVWHTLKKYIWQSKSCTLYELRGESCQGHQRQSINHCLCSEYSPNS</sequence>
<evidence type="ECO:0000313" key="1">
    <source>
        <dbReference type="EMBL" id="PIN07697.1"/>
    </source>
</evidence>
<keyword evidence="2" id="KW-1185">Reference proteome</keyword>
<accession>A0A2G9GQW4</accession>
<proteinExistence type="predicted"/>
<protein>
    <submittedName>
        <fullName evidence="1">Uncharacterized protein</fullName>
    </submittedName>
</protein>
<dbReference type="Proteomes" id="UP000231279">
    <property type="component" value="Unassembled WGS sequence"/>
</dbReference>
<organism evidence="1 2">
    <name type="scientific">Handroanthus impetiginosus</name>
    <dbReference type="NCBI Taxonomy" id="429701"/>
    <lineage>
        <taxon>Eukaryota</taxon>
        <taxon>Viridiplantae</taxon>
        <taxon>Streptophyta</taxon>
        <taxon>Embryophyta</taxon>
        <taxon>Tracheophyta</taxon>
        <taxon>Spermatophyta</taxon>
        <taxon>Magnoliopsida</taxon>
        <taxon>eudicotyledons</taxon>
        <taxon>Gunneridae</taxon>
        <taxon>Pentapetalae</taxon>
        <taxon>asterids</taxon>
        <taxon>lamiids</taxon>
        <taxon>Lamiales</taxon>
        <taxon>Bignoniaceae</taxon>
        <taxon>Crescentiina</taxon>
        <taxon>Tabebuia alliance</taxon>
        <taxon>Handroanthus</taxon>
    </lineage>
</organism>
<reference evidence="2" key="1">
    <citation type="journal article" date="2018" name="Gigascience">
        <title>Genome assembly of the Pink Ipe (Handroanthus impetiginosus, Bignoniaceae), a highly valued, ecologically keystone Neotropical timber forest tree.</title>
        <authorList>
            <person name="Silva-Junior O.B."/>
            <person name="Grattapaglia D."/>
            <person name="Novaes E."/>
            <person name="Collevatti R.G."/>
        </authorList>
    </citation>
    <scope>NUCLEOTIDE SEQUENCE [LARGE SCALE GENOMIC DNA]</scope>
    <source>
        <strain evidence="2">cv. UFG-1</strain>
    </source>
</reference>
<dbReference type="EMBL" id="NKXS01004023">
    <property type="protein sequence ID" value="PIN07697.1"/>
    <property type="molecule type" value="Genomic_DNA"/>
</dbReference>
<evidence type="ECO:0000313" key="2">
    <source>
        <dbReference type="Proteomes" id="UP000231279"/>
    </source>
</evidence>
<dbReference type="STRING" id="429701.A0A2G9GQW4"/>
<dbReference type="AlphaFoldDB" id="A0A2G9GQW4"/>
<dbReference type="OrthoDB" id="1912561at2759"/>
<comment type="caution">
    <text evidence="1">The sequence shown here is derived from an EMBL/GenBank/DDBJ whole genome shotgun (WGS) entry which is preliminary data.</text>
</comment>
<gene>
    <name evidence="1" type="ORF">CDL12_19733</name>
</gene>
<name>A0A2G9GQW4_9LAMI</name>